<feature type="transmembrane region" description="Helical" evidence="1">
    <location>
        <begin position="339"/>
        <end position="357"/>
    </location>
</feature>
<dbReference type="PANTHER" id="PTHR32063:SF18">
    <property type="entry name" value="CATION EFFLUX SYSTEM PROTEIN"/>
    <property type="match status" value="1"/>
</dbReference>
<dbReference type="SUPFAM" id="SSF82866">
    <property type="entry name" value="Multidrug efflux transporter AcrB transmembrane domain"/>
    <property type="match status" value="2"/>
</dbReference>
<feature type="transmembrane region" description="Helical" evidence="1">
    <location>
        <begin position="924"/>
        <end position="948"/>
    </location>
</feature>
<feature type="transmembrane region" description="Helical" evidence="1">
    <location>
        <begin position="872"/>
        <end position="889"/>
    </location>
</feature>
<dbReference type="Gene3D" id="3.30.70.1430">
    <property type="entry name" value="Multidrug efflux transporter AcrB pore domain"/>
    <property type="match status" value="2"/>
</dbReference>
<dbReference type="Gene3D" id="3.30.2090.10">
    <property type="entry name" value="Multidrug efflux transporter AcrB TolC docking domain, DN and DC subdomains"/>
    <property type="match status" value="2"/>
</dbReference>
<gene>
    <name evidence="2" type="ORF">A2T98_04105</name>
</gene>
<feature type="transmembrane region" description="Helical" evidence="1">
    <location>
        <begin position="995"/>
        <end position="1017"/>
    </location>
</feature>
<feature type="transmembrane region" description="Helical" evidence="1">
    <location>
        <begin position="364"/>
        <end position="386"/>
    </location>
</feature>
<dbReference type="AlphaFoldDB" id="A0A166KFW9"/>
<sequence>MARLFFRNLRLLLLAIFLIVAWGTVTFQSLPRLEDPELTSRFALVTTFLPGGTTERTESLVTDPIEAKIAEIPEVKTYESTSRAGVSSISVDLLDNVGKNRVPLVWSRVRDKLRDVQGELPREASEPKLDEGEVRAYALLTALTWEQSDAPNYAILRRRAEVLKNALRSLSGTDEVEIFGAPQEEITVNVNTETLASLGITAAELAGQIQQSDAKTSAGQFRGDNTLLYEVQGELDTLNRLQQIPVRCSNCESNREFRLLADIATIEKGIATPPTELAFTAGKAAIAVGVYVQSQYRLDRWIVEAQKAIDIFRADLPKGIGLEIVFNQSRYVSSRLNNLIGNLLSGALMLFVICMIMMGWQQALAVQIALPLSVAIAIIVMGLLGIPLHQMSVTGLIVALGILVDNAIILVDEMNMRLKTGMSLETAIAETVQYLRAPLLGGTLTTVFSFAPIALLPGATGEFVGTIGLNVIVAVLASLLVALTISPAITAKIYQWNHRRSLTSKGVIDKERWWESGFSHPGLSAWYRRSLHWSLRYPKRAIALTLILPVMGFTLMSTLSLQFFPRADREQFTVELELPPVSSLGQIQELTQEVEAALRRHSEVEQVYWFLGKSPPKVYYNQLTNRENESSFAGAIVQMNGIAGDRFIRQLQTEFNSAFPNARALVRLFEQGPPFEAPIELRIYGSDVERLQQLSEQLRSILAEVPTITHIRSRVNDVLPQLSLNIDEPEARSLGLSRRETARQLQIITEGVNGGTILEDSEEVPIRVRLSDSDRSDLSQLQSVNLLPSNSKGYIPLETIGKLSLVPKNAAITRKNGRRVSTVQGYLTAGTLPANALADFRQRLQNSFSLPQGYSLEFGGEEAERNSATGGLIGYGIVLGIALVVTLVISMNSFALAGLIGIVAILSIGGGGLSVWLFGYPFGFNPIIGTVGLIGVAVNDAITVLTALKTDILAQTGNREAMVETVIHTTRHVLTTTFTTMAGFIPLILGGGGFWPPLAVVIAGGVGGATILALYFIPSAYLLLRSPTAGFALKKSNPQKTGAV</sequence>
<dbReference type="OrthoDB" id="9757876at2"/>
<dbReference type="GO" id="GO:0042910">
    <property type="term" value="F:xenobiotic transmembrane transporter activity"/>
    <property type="evidence" value="ECO:0007669"/>
    <property type="project" value="TreeGrafter"/>
</dbReference>
<dbReference type="EMBL" id="LWAJ01000047">
    <property type="protein sequence ID" value="KZL51062.1"/>
    <property type="molecule type" value="Genomic_DNA"/>
</dbReference>
<dbReference type="Gene3D" id="3.30.70.1320">
    <property type="entry name" value="Multidrug efflux transporter AcrB pore domain like"/>
    <property type="match status" value="1"/>
</dbReference>
<dbReference type="PRINTS" id="PR00702">
    <property type="entry name" value="ACRIFLAVINRP"/>
</dbReference>
<feature type="transmembrane region" description="Helical" evidence="1">
    <location>
        <begin position="896"/>
        <end position="918"/>
    </location>
</feature>
<keyword evidence="1" id="KW-1133">Transmembrane helix</keyword>
<evidence type="ECO:0000313" key="3">
    <source>
        <dbReference type="Proteomes" id="UP000076555"/>
    </source>
</evidence>
<keyword evidence="1" id="KW-0472">Membrane</keyword>
<dbReference type="PANTHER" id="PTHR32063">
    <property type="match status" value="1"/>
</dbReference>
<dbReference type="InterPro" id="IPR001036">
    <property type="entry name" value="Acrflvin-R"/>
</dbReference>
<dbReference type="InterPro" id="IPR027463">
    <property type="entry name" value="AcrB_DN_DC_subdom"/>
</dbReference>
<proteinExistence type="predicted"/>
<feature type="transmembrane region" description="Helical" evidence="1">
    <location>
        <begin position="392"/>
        <end position="411"/>
    </location>
</feature>
<accession>A0A166KFW9</accession>
<dbReference type="SUPFAM" id="SSF82693">
    <property type="entry name" value="Multidrug efflux transporter AcrB pore domain, PN1, PN2, PC1 and PC2 subdomains"/>
    <property type="match status" value="2"/>
</dbReference>
<feature type="transmembrane region" description="Helical" evidence="1">
    <location>
        <begin position="467"/>
        <end position="491"/>
    </location>
</feature>
<dbReference type="Gene3D" id="3.30.70.1440">
    <property type="entry name" value="Multidrug efflux transporter AcrB pore domain"/>
    <property type="match status" value="1"/>
</dbReference>
<evidence type="ECO:0000256" key="1">
    <source>
        <dbReference type="SAM" id="Phobius"/>
    </source>
</evidence>
<dbReference type="Gene3D" id="1.20.1640.10">
    <property type="entry name" value="Multidrug efflux transporter AcrB transmembrane domain"/>
    <property type="match status" value="2"/>
</dbReference>
<feature type="transmembrane region" description="Helical" evidence="1">
    <location>
        <begin position="969"/>
        <end position="989"/>
    </location>
</feature>
<dbReference type="GO" id="GO:0005886">
    <property type="term" value="C:plasma membrane"/>
    <property type="evidence" value="ECO:0007669"/>
    <property type="project" value="TreeGrafter"/>
</dbReference>
<dbReference type="Proteomes" id="UP000076555">
    <property type="component" value="Unassembled WGS sequence"/>
</dbReference>
<reference evidence="2 3" key="1">
    <citation type="submission" date="2016-04" db="EMBL/GenBank/DDBJ databases">
        <title>Draft Genome Assembly of the Bloom-forming Cyanobacterium Nodularia spumigena Strain CENA596 in Shrimp Production Ponds.</title>
        <authorList>
            <person name="Popin R.V."/>
            <person name="Rigonato J."/>
            <person name="Abreu V.A."/>
            <person name="Andreote A.P."/>
            <person name="Silveira S.B."/>
            <person name="Odebrecht C."/>
            <person name="Fiore M.F."/>
        </authorList>
    </citation>
    <scope>NUCLEOTIDE SEQUENCE [LARGE SCALE GENOMIC DNA]</scope>
    <source>
        <strain evidence="2 3">CENA596</strain>
    </source>
</reference>
<dbReference type="RefSeq" id="WP_063871674.1">
    <property type="nucleotide sequence ID" value="NZ_CAWMRI010000047.1"/>
</dbReference>
<evidence type="ECO:0000313" key="2">
    <source>
        <dbReference type="EMBL" id="KZL51062.1"/>
    </source>
</evidence>
<keyword evidence="1" id="KW-0812">Transmembrane</keyword>
<name>A0A166KFW9_NODSP</name>
<feature type="transmembrane region" description="Helical" evidence="1">
    <location>
        <begin position="432"/>
        <end position="455"/>
    </location>
</feature>
<feature type="transmembrane region" description="Helical" evidence="1">
    <location>
        <begin position="541"/>
        <end position="564"/>
    </location>
</feature>
<protein>
    <submittedName>
        <fullName evidence="2">Acriflavine resistance protein B</fullName>
    </submittedName>
</protein>
<dbReference type="Pfam" id="PF00873">
    <property type="entry name" value="ACR_tran"/>
    <property type="match status" value="1"/>
</dbReference>
<dbReference type="SUPFAM" id="SSF82714">
    <property type="entry name" value="Multidrug efflux transporter AcrB TolC docking domain, DN and DC subdomains"/>
    <property type="match status" value="2"/>
</dbReference>
<organism evidence="2 3">
    <name type="scientific">Nodularia spumigena CENA596</name>
    <dbReference type="NCBI Taxonomy" id="1819295"/>
    <lineage>
        <taxon>Bacteria</taxon>
        <taxon>Bacillati</taxon>
        <taxon>Cyanobacteriota</taxon>
        <taxon>Cyanophyceae</taxon>
        <taxon>Nostocales</taxon>
        <taxon>Nodulariaceae</taxon>
        <taxon>Nodularia</taxon>
    </lineage>
</organism>
<comment type="caution">
    <text evidence="2">The sequence shown here is derived from an EMBL/GenBank/DDBJ whole genome shotgun (WGS) entry which is preliminary data.</text>
</comment>